<dbReference type="Proteomes" id="UP000626092">
    <property type="component" value="Unassembled WGS sequence"/>
</dbReference>
<reference evidence="2" key="1">
    <citation type="submission" date="2019-11" db="EMBL/GenBank/DDBJ databases">
        <authorList>
            <person name="Liu Y."/>
            <person name="Hou J."/>
            <person name="Li T.-Q."/>
            <person name="Guan C.-H."/>
            <person name="Wu X."/>
            <person name="Wu H.-Z."/>
            <person name="Ling F."/>
            <person name="Zhang R."/>
            <person name="Shi X.-G."/>
            <person name="Ren J.-P."/>
            <person name="Chen E.-F."/>
            <person name="Sun J.-M."/>
        </authorList>
    </citation>
    <scope>NUCLEOTIDE SEQUENCE</scope>
    <source>
        <strain evidence="2">Adult_tree_wgs_1</strain>
        <tissue evidence="2">Leaves</tissue>
    </source>
</reference>
<gene>
    <name evidence="2" type="ORF">RHSIM_Rhsim07G0132600</name>
</gene>
<dbReference type="EMBL" id="WJXA01000007">
    <property type="protein sequence ID" value="KAF7138735.1"/>
    <property type="molecule type" value="Genomic_DNA"/>
</dbReference>
<organism evidence="2 3">
    <name type="scientific">Rhododendron simsii</name>
    <name type="common">Sims's rhododendron</name>
    <dbReference type="NCBI Taxonomy" id="118357"/>
    <lineage>
        <taxon>Eukaryota</taxon>
        <taxon>Viridiplantae</taxon>
        <taxon>Streptophyta</taxon>
        <taxon>Embryophyta</taxon>
        <taxon>Tracheophyta</taxon>
        <taxon>Spermatophyta</taxon>
        <taxon>Magnoliopsida</taxon>
        <taxon>eudicotyledons</taxon>
        <taxon>Gunneridae</taxon>
        <taxon>Pentapetalae</taxon>
        <taxon>asterids</taxon>
        <taxon>Ericales</taxon>
        <taxon>Ericaceae</taxon>
        <taxon>Ericoideae</taxon>
        <taxon>Rhodoreae</taxon>
        <taxon>Rhododendron</taxon>
    </lineage>
</organism>
<accession>A0A834GTK7</accession>
<dbReference type="AlphaFoldDB" id="A0A834GTK7"/>
<protein>
    <submittedName>
        <fullName evidence="2">Uncharacterized protein</fullName>
    </submittedName>
</protein>
<feature type="compositionally biased region" description="Polar residues" evidence="1">
    <location>
        <begin position="7"/>
        <end position="23"/>
    </location>
</feature>
<feature type="region of interest" description="Disordered" evidence="1">
    <location>
        <begin position="1"/>
        <end position="31"/>
    </location>
</feature>
<keyword evidence="3" id="KW-1185">Reference proteome</keyword>
<comment type="caution">
    <text evidence="2">The sequence shown here is derived from an EMBL/GenBank/DDBJ whole genome shotgun (WGS) entry which is preliminary data.</text>
</comment>
<evidence type="ECO:0000256" key="1">
    <source>
        <dbReference type="SAM" id="MobiDB-lite"/>
    </source>
</evidence>
<proteinExistence type="predicted"/>
<name>A0A834GTK7_RHOSS</name>
<evidence type="ECO:0000313" key="2">
    <source>
        <dbReference type="EMBL" id="KAF7138735.1"/>
    </source>
</evidence>
<dbReference type="OrthoDB" id="10572495at2759"/>
<evidence type="ECO:0000313" key="3">
    <source>
        <dbReference type="Proteomes" id="UP000626092"/>
    </source>
</evidence>
<sequence>MEITILAQPTSHKPFTPTNLPQRRQSKPSCHVSDVVRKHIKGIRNPNPSLLTLPKSILSKPTLLLSTISRLDNGLQDMINDQTTLRIKRMGEVGEVLWWRLG</sequence>